<evidence type="ECO:0000313" key="1">
    <source>
        <dbReference type="EMBL" id="EHP46583.1"/>
    </source>
</evidence>
<dbReference type="STRING" id="742817.HMPREF9449_02200"/>
<dbReference type="HOGENOM" id="CLU_3045945_0_0_10"/>
<keyword evidence="2" id="KW-1185">Reference proteome</keyword>
<proteinExistence type="predicted"/>
<gene>
    <name evidence="1" type="ORF">HMPREF9449_02200</name>
</gene>
<accession>H1DIH1</accession>
<organism evidence="1 2">
    <name type="scientific">Odoribacter laneus YIT 12061</name>
    <dbReference type="NCBI Taxonomy" id="742817"/>
    <lineage>
        <taxon>Bacteria</taxon>
        <taxon>Pseudomonadati</taxon>
        <taxon>Bacteroidota</taxon>
        <taxon>Bacteroidia</taxon>
        <taxon>Bacteroidales</taxon>
        <taxon>Odoribacteraceae</taxon>
        <taxon>Odoribacter</taxon>
    </lineage>
</organism>
<comment type="caution">
    <text evidence="1">The sequence shown here is derived from an EMBL/GenBank/DDBJ whole genome shotgun (WGS) entry which is preliminary data.</text>
</comment>
<dbReference type="Proteomes" id="UP000004892">
    <property type="component" value="Unassembled WGS sequence"/>
</dbReference>
<dbReference type="EMBL" id="ADMC01000025">
    <property type="protein sequence ID" value="EHP46583.1"/>
    <property type="molecule type" value="Genomic_DNA"/>
</dbReference>
<protein>
    <submittedName>
        <fullName evidence="1">Uncharacterized protein</fullName>
    </submittedName>
</protein>
<name>H1DIH1_9BACT</name>
<evidence type="ECO:0000313" key="2">
    <source>
        <dbReference type="Proteomes" id="UP000004892"/>
    </source>
</evidence>
<dbReference type="PATRIC" id="fig|742817.3.peg.2353"/>
<reference evidence="1 2" key="1">
    <citation type="submission" date="2012-01" db="EMBL/GenBank/DDBJ databases">
        <title>The Genome Sequence of Odoribacter laneus YIT 12061.</title>
        <authorList>
            <consortium name="The Broad Institute Genome Sequencing Platform"/>
            <person name="Earl A."/>
            <person name="Ward D."/>
            <person name="Feldgarden M."/>
            <person name="Gevers D."/>
            <person name="Morotomi M."/>
            <person name="Young S.K."/>
            <person name="Zeng Q."/>
            <person name="Gargeya S."/>
            <person name="Fitzgerald M."/>
            <person name="Haas B."/>
            <person name="Abouelleil A."/>
            <person name="Alvarado L."/>
            <person name="Arachchi H.M."/>
            <person name="Berlin A."/>
            <person name="Chapman S.B."/>
            <person name="Gearin G."/>
            <person name="Goldberg J."/>
            <person name="Griggs A."/>
            <person name="Gujja S."/>
            <person name="Hansen M."/>
            <person name="Heiman D."/>
            <person name="Howarth C."/>
            <person name="Larimer J."/>
            <person name="Lui A."/>
            <person name="MacDonald P.J.P."/>
            <person name="McCowen C."/>
            <person name="Montmayeur A."/>
            <person name="Murphy C."/>
            <person name="Neiman D."/>
            <person name="Pearson M."/>
            <person name="Priest M."/>
            <person name="Roberts A."/>
            <person name="Saif S."/>
            <person name="Shea T."/>
            <person name="Sisk P."/>
            <person name="Stolte C."/>
            <person name="Sykes S."/>
            <person name="Wortman J."/>
            <person name="Nusbaum C."/>
            <person name="Birren B."/>
        </authorList>
    </citation>
    <scope>NUCLEOTIDE SEQUENCE [LARGE SCALE GENOMIC DNA]</scope>
    <source>
        <strain evidence="1 2">YIT 12061</strain>
    </source>
</reference>
<dbReference type="AlphaFoldDB" id="H1DIH1"/>
<sequence length="54" mass="6667">MFVYEEKQDKVMKTVEKMRRVLKKAEVFEDIACFLLPENFVTLWELLWKDGYDY</sequence>